<evidence type="ECO:0000256" key="6">
    <source>
        <dbReference type="ARBA" id="ARBA00023004"/>
    </source>
</evidence>
<dbReference type="InterPro" id="IPR017972">
    <property type="entry name" value="Cyt_P450_CS"/>
</dbReference>
<dbReference type="Proteomes" id="UP000648187">
    <property type="component" value="Unassembled WGS sequence"/>
</dbReference>
<dbReference type="FunFam" id="1.10.630.10:FF:000006">
    <property type="entry name" value="Cytochrome P450 302a1, mitochondrial"/>
    <property type="match status" value="1"/>
</dbReference>
<organism evidence="9 10">
    <name type="scientific">Spodoptera exigua</name>
    <name type="common">Beet armyworm</name>
    <name type="synonym">Noctua fulgens</name>
    <dbReference type="NCBI Taxonomy" id="7107"/>
    <lineage>
        <taxon>Eukaryota</taxon>
        <taxon>Metazoa</taxon>
        <taxon>Ecdysozoa</taxon>
        <taxon>Arthropoda</taxon>
        <taxon>Hexapoda</taxon>
        <taxon>Insecta</taxon>
        <taxon>Pterygota</taxon>
        <taxon>Neoptera</taxon>
        <taxon>Endopterygota</taxon>
        <taxon>Lepidoptera</taxon>
        <taxon>Glossata</taxon>
        <taxon>Ditrysia</taxon>
        <taxon>Noctuoidea</taxon>
        <taxon>Noctuidae</taxon>
        <taxon>Amphipyrinae</taxon>
        <taxon>Spodoptera</taxon>
    </lineage>
</organism>
<evidence type="ECO:0008006" key="11">
    <source>
        <dbReference type="Google" id="ProtNLM"/>
    </source>
</evidence>
<dbReference type="Pfam" id="PF00067">
    <property type="entry name" value="p450"/>
    <property type="match status" value="3"/>
</dbReference>
<evidence type="ECO:0000313" key="9">
    <source>
        <dbReference type="EMBL" id="KAF9415328.1"/>
    </source>
</evidence>
<keyword evidence="5" id="KW-0560">Oxidoreductase</keyword>
<evidence type="ECO:0000256" key="4">
    <source>
        <dbReference type="ARBA" id="ARBA00022723"/>
    </source>
</evidence>
<dbReference type="AlphaFoldDB" id="A0A835L9E4"/>
<evidence type="ECO:0000256" key="2">
    <source>
        <dbReference type="ARBA" id="ARBA00010617"/>
    </source>
</evidence>
<dbReference type="InterPro" id="IPR002401">
    <property type="entry name" value="Cyt_P450_E_grp-I"/>
</dbReference>
<protein>
    <recommendedName>
        <fullName evidence="11">Cytochrome p450</fullName>
    </recommendedName>
</protein>
<keyword evidence="4 8" id="KW-0479">Metal-binding</keyword>
<dbReference type="PRINTS" id="PR00463">
    <property type="entry name" value="EP450I"/>
</dbReference>
<dbReference type="InterPro" id="IPR050479">
    <property type="entry name" value="CYP11_CYP27_families"/>
</dbReference>
<evidence type="ECO:0000256" key="8">
    <source>
        <dbReference type="PIRSR" id="PIRSR602401-1"/>
    </source>
</evidence>
<comment type="caution">
    <text evidence="9">The sequence shown here is derived from an EMBL/GenBank/DDBJ whole genome shotgun (WGS) entry which is preliminary data.</text>
</comment>
<dbReference type="PRINTS" id="PR00385">
    <property type="entry name" value="P450"/>
</dbReference>
<dbReference type="SUPFAM" id="SSF48264">
    <property type="entry name" value="Cytochrome P450"/>
    <property type="match status" value="3"/>
</dbReference>
<evidence type="ECO:0000256" key="5">
    <source>
        <dbReference type="ARBA" id="ARBA00023002"/>
    </source>
</evidence>
<evidence type="ECO:0000256" key="1">
    <source>
        <dbReference type="ARBA" id="ARBA00001971"/>
    </source>
</evidence>
<dbReference type="EMBL" id="JACKWZ010000113">
    <property type="protein sequence ID" value="KAF9415328.1"/>
    <property type="molecule type" value="Genomic_DNA"/>
</dbReference>
<proteinExistence type="inferred from homology"/>
<reference evidence="9" key="1">
    <citation type="submission" date="2020-08" db="EMBL/GenBank/DDBJ databases">
        <title>Spodoptera exigua strain:BAW_Kor-Di-RS1 Genome sequencing and assembly.</title>
        <authorList>
            <person name="Kim J."/>
            <person name="Nam H.Y."/>
            <person name="Kwon M."/>
            <person name="Choi J.H."/>
            <person name="Cho S.R."/>
            <person name="Kim G.-H."/>
        </authorList>
    </citation>
    <scope>NUCLEOTIDE SEQUENCE</scope>
    <source>
        <strain evidence="9">BAW_Kor-Di-RS1</strain>
        <tissue evidence="9">Whole-body</tissue>
    </source>
</reference>
<dbReference type="GO" id="GO:0004497">
    <property type="term" value="F:monooxygenase activity"/>
    <property type="evidence" value="ECO:0007669"/>
    <property type="project" value="UniProtKB-KW"/>
</dbReference>
<dbReference type="PROSITE" id="PS00086">
    <property type="entry name" value="CYTOCHROME_P450"/>
    <property type="match status" value="3"/>
</dbReference>
<dbReference type="GO" id="GO:0020037">
    <property type="term" value="F:heme binding"/>
    <property type="evidence" value="ECO:0007669"/>
    <property type="project" value="InterPro"/>
</dbReference>
<evidence type="ECO:0000256" key="3">
    <source>
        <dbReference type="ARBA" id="ARBA00022617"/>
    </source>
</evidence>
<keyword evidence="10" id="KW-1185">Reference proteome</keyword>
<dbReference type="Gene3D" id="1.10.630.10">
    <property type="entry name" value="Cytochrome P450"/>
    <property type="match status" value="3"/>
</dbReference>
<gene>
    <name evidence="9" type="ORF">HW555_006991</name>
</gene>
<evidence type="ECO:0000256" key="7">
    <source>
        <dbReference type="ARBA" id="ARBA00023033"/>
    </source>
</evidence>
<sequence>MYGRIAVASTTANSETNLKSWKEIPGPPSLPIIGQLHNFFPGGQLYNIEVVDTTLKLYQLYGPIIRLDGLLGKSPMIILFDPEAAAHILRSENWLPIRPGFVSLEYYRKTFKKKFNKDHVAHTTGLVTDHGEVWKEFRSTVNPVLLQPKTIKQYTTVLEEVAQDMVARMKANRNEKNMLQNDFDKEMNLWALESIGTVALGCRLNCFDPNLPADSPEWQLIQCVHDLFVVANELDFKPSLWRYFATPTYKKAMKLFEHHENLTKHFLKKGKEQLKNNSGGENGVLAKLLAINEEVAHIMASDMLFAGVDTAANTVTATLYLLATNPEKQDKLREELRSGSDRRYLRACVKESLRIMPVVSGNLRKTTKEYNVMGYKIPKDMEVVFAHRDMSLLEENYPKAKEYIPERWITSKDDPIHYGNTHPFAHQPFGFGARSCIGRRIAELEMDIFVARLIENFQVEWFGPPPRIQQESLNYIKGPFNFIFNDTTRLRPLFQLASLNKEVIRTVAVASAATKTENLKSWNEIPGPPSLPIIGQIHHFFPGGTLGNIQDPETIMRLFDKYGPMIRLDSILGKPPLLFLSDPDSAELILRSENWLPYRPVFQSLEYYRNDYKREKGQKVQATGLISDHGEVWKEFRSTVNPVMLQPKTIKLMKANRNEKNMLKNDFDKEMNLWALESIGTVALGCRLNCFDPNLPADSPEWQLIQCVHDLFATANELDFKPSLWRYYSTPTFKKAMKLYEHHENLTKYFIRKGKEQLKTTPDNEKGVLEKLLEINENVAHIMASDMLFAGVDTAANTVTATLYLLAKNPEKQAKLREEIMSDAEKKPYLRACIKESLRLMPVVSGNARRTTKEYNIMGYKVPIGVDVILAHREMSIMEKYYPKANEYIPERWLTNKDDPLHYGNAHPFAYGPFGFGARSCIGRRIAELEMDTFVTRLIENFHVEWFGPPPTVVQEALNYIKGPYNFNPEKQEKLREEIMSDAEKKPYLRACIKESLRVMPVVSGNARRTTKEYNIMGYKVPIGVDVILAHREMSIMEKYYPKANEYIPERWLTNKDDPLHYGNAHPFAYGPFGFGARSCIGRRIAELEMDTFVARLIENFHVEWFGPPPTVVQEALNYIKGPYNFVFKDIK</sequence>
<dbReference type="PANTHER" id="PTHR24279:SF120">
    <property type="entry name" value="CYTOCHROME P450"/>
    <property type="match status" value="1"/>
</dbReference>
<dbReference type="CDD" id="cd00302">
    <property type="entry name" value="cytochrome_P450"/>
    <property type="match status" value="1"/>
</dbReference>
<keyword evidence="7" id="KW-0503">Monooxygenase</keyword>
<keyword evidence="6 8" id="KW-0408">Iron</keyword>
<comment type="cofactor">
    <cofactor evidence="1 8">
        <name>heme</name>
        <dbReference type="ChEBI" id="CHEBI:30413"/>
    </cofactor>
</comment>
<comment type="similarity">
    <text evidence="2">Belongs to the cytochrome P450 family.</text>
</comment>
<name>A0A835L9E4_SPOEX</name>
<dbReference type="InterPro" id="IPR036396">
    <property type="entry name" value="Cyt_P450_sf"/>
</dbReference>
<evidence type="ECO:0000313" key="10">
    <source>
        <dbReference type="Proteomes" id="UP000648187"/>
    </source>
</evidence>
<dbReference type="GO" id="GO:0005506">
    <property type="term" value="F:iron ion binding"/>
    <property type="evidence" value="ECO:0007669"/>
    <property type="project" value="InterPro"/>
</dbReference>
<keyword evidence="3 8" id="KW-0349">Heme</keyword>
<feature type="binding site" description="axial binding residue" evidence="8">
    <location>
        <position position="921"/>
    </location>
    <ligand>
        <name>heme</name>
        <dbReference type="ChEBI" id="CHEBI:30413"/>
    </ligand>
    <ligandPart>
        <name>Fe</name>
        <dbReference type="ChEBI" id="CHEBI:18248"/>
    </ligandPart>
</feature>
<dbReference type="GO" id="GO:0016705">
    <property type="term" value="F:oxidoreductase activity, acting on paired donors, with incorporation or reduction of molecular oxygen"/>
    <property type="evidence" value="ECO:0007669"/>
    <property type="project" value="InterPro"/>
</dbReference>
<accession>A0A835L9E4</accession>
<dbReference type="CDD" id="cd11054">
    <property type="entry name" value="CYP24A1-like"/>
    <property type="match status" value="2"/>
</dbReference>
<dbReference type="PANTHER" id="PTHR24279">
    <property type="entry name" value="CYTOCHROME P450"/>
    <property type="match status" value="1"/>
</dbReference>
<dbReference type="InterPro" id="IPR001128">
    <property type="entry name" value="Cyt_P450"/>
</dbReference>